<dbReference type="AlphaFoldDB" id="A0A2B7XVD4"/>
<dbReference type="OrthoDB" id="8249012at2759"/>
<dbReference type="InterPro" id="IPR010856">
    <property type="entry name" value="Gig2-like"/>
</dbReference>
<dbReference type="PANTHER" id="PTHR30613:SF1">
    <property type="entry name" value="DUF1479 DOMAIN PROTEIN (AFU_ORTHOLOGUE AFUA_5G09280)"/>
    <property type="match status" value="1"/>
</dbReference>
<dbReference type="Pfam" id="PF07350">
    <property type="entry name" value="Gig2-like"/>
    <property type="match status" value="1"/>
</dbReference>
<comment type="caution">
    <text evidence="1">The sequence shown here is derived from an EMBL/GenBank/DDBJ whole genome shotgun (WGS) entry which is preliminary data.</text>
</comment>
<evidence type="ECO:0000313" key="1">
    <source>
        <dbReference type="EMBL" id="PGH12970.1"/>
    </source>
</evidence>
<dbReference type="Proteomes" id="UP000223968">
    <property type="component" value="Unassembled WGS sequence"/>
</dbReference>
<evidence type="ECO:0000313" key="2">
    <source>
        <dbReference type="Proteomes" id="UP000223968"/>
    </source>
</evidence>
<dbReference type="STRING" id="1447875.A0A2B7XVD4"/>
<keyword evidence="2" id="KW-1185">Reference proteome</keyword>
<reference evidence="1 2" key="1">
    <citation type="submission" date="2017-10" db="EMBL/GenBank/DDBJ databases">
        <title>Comparative genomics in systemic dimorphic fungi from Ajellomycetaceae.</title>
        <authorList>
            <person name="Munoz J.F."/>
            <person name="Mcewen J.G."/>
            <person name="Clay O.K."/>
            <person name="Cuomo C.A."/>
        </authorList>
    </citation>
    <scope>NUCLEOTIDE SEQUENCE [LARGE SCALE GENOMIC DNA]</scope>
    <source>
        <strain evidence="1 2">UAMH5409</strain>
    </source>
</reference>
<dbReference type="PANTHER" id="PTHR30613">
    <property type="entry name" value="UNCHARACTERIZED PROTEIN YBIU-RELATED"/>
    <property type="match status" value="1"/>
</dbReference>
<proteinExistence type="predicted"/>
<dbReference type="Gene3D" id="2.60.120.330">
    <property type="entry name" value="B-lactam Antibiotic, Isopenicillin N Synthase, Chain"/>
    <property type="match status" value="1"/>
</dbReference>
<dbReference type="InterPro" id="IPR027443">
    <property type="entry name" value="IPNS-like_sf"/>
</dbReference>
<evidence type="ECO:0008006" key="3">
    <source>
        <dbReference type="Google" id="ProtNLM"/>
    </source>
</evidence>
<gene>
    <name evidence="1" type="ORF">AJ79_03943</name>
</gene>
<accession>A0A2B7XVD4</accession>
<sequence length="502" mass="55875">MFAITKLGRSQGPRTAQKCAGACRSLASQANVKEEGDISSVFSSLSGGESQPLPERFAQLKKQLTKGHEDKLLASWKRLLKELAAENKLIAENGSNIIPEIQFADLKSKPKEFEKEVRRRGVAVIKGVVPPKEAREYKNMIEEYVKLNPWTKAFPQDKPAVFELYWSAAQVKARGHPNLIEAQRYLASLWHSKDPEAMISTQLPVSYADRLRIRQPGDAGFALGAHTDGGSVERWESEGYGRGHVYDKIFSGDWEQYDPWESSCRLSAVSDLYNSAGGCSMFRMFQGWLSMSETRPGEGTLMVNPLLRLSTAYFLLRPFFAPLKEPDVDATGRHNPEYLHEDNWVLEPEITSTLQGAGLGLSQEMNNILHPHLDLSNTMVHVPHHQPGDFIVWHCDTIHAVDKVHNGMSDSSVLYIPVCPLTGTNLEYLVRQRETFLSGLPGPDFPGGKGESEHQNRPGLDFLQQNLGVEGLGAMGFNKFEVASAQPGEMRMIEKANAVLGF</sequence>
<dbReference type="SUPFAM" id="SSF51197">
    <property type="entry name" value="Clavaminate synthase-like"/>
    <property type="match status" value="1"/>
</dbReference>
<organism evidence="1 2">
    <name type="scientific">Helicocarpus griseus UAMH5409</name>
    <dbReference type="NCBI Taxonomy" id="1447875"/>
    <lineage>
        <taxon>Eukaryota</taxon>
        <taxon>Fungi</taxon>
        <taxon>Dikarya</taxon>
        <taxon>Ascomycota</taxon>
        <taxon>Pezizomycotina</taxon>
        <taxon>Eurotiomycetes</taxon>
        <taxon>Eurotiomycetidae</taxon>
        <taxon>Onygenales</taxon>
        <taxon>Ajellomycetaceae</taxon>
        <taxon>Helicocarpus</taxon>
    </lineage>
</organism>
<name>A0A2B7XVD4_9EURO</name>
<protein>
    <recommendedName>
        <fullName evidence="3">DUF1479-domain-containing protein</fullName>
    </recommendedName>
</protein>
<dbReference type="EMBL" id="PDNB01000051">
    <property type="protein sequence ID" value="PGH12970.1"/>
    <property type="molecule type" value="Genomic_DNA"/>
</dbReference>